<dbReference type="InterPro" id="IPR013216">
    <property type="entry name" value="Methyltransf_11"/>
</dbReference>
<dbReference type="Proteomes" id="UP000307756">
    <property type="component" value="Unassembled WGS sequence"/>
</dbReference>
<dbReference type="Gene3D" id="3.40.50.150">
    <property type="entry name" value="Vaccinia Virus protein VP39"/>
    <property type="match status" value="1"/>
</dbReference>
<evidence type="ECO:0000259" key="1">
    <source>
        <dbReference type="Pfam" id="PF08241"/>
    </source>
</evidence>
<keyword evidence="2" id="KW-0808">Transferase</keyword>
<evidence type="ECO:0000313" key="3">
    <source>
        <dbReference type="Proteomes" id="UP000307756"/>
    </source>
</evidence>
<proteinExistence type="predicted"/>
<organism evidence="2 3">
    <name type="scientific">Robertmurraya kyonggiensis</name>
    <dbReference type="NCBI Taxonomy" id="1037680"/>
    <lineage>
        <taxon>Bacteria</taxon>
        <taxon>Bacillati</taxon>
        <taxon>Bacillota</taxon>
        <taxon>Bacilli</taxon>
        <taxon>Bacillales</taxon>
        <taxon>Bacillaceae</taxon>
        <taxon>Robertmurraya</taxon>
    </lineage>
</organism>
<sequence>MLSLETKLNWNANLYDGKHAFVSQFGQNLIELLEPKSGERILDLGCGTGDLANQLFENGVNVVGVDNSVNMVELAKNKYPQIKFIALDAKNLAFDGEFDAVFSNATLHWVKQPIQALQGIYHSLKPGGRFVAEFGGKGNVQTISNEIVMQIEAAGFKFKEEHFPWFYPSISEYSTLMEEVGFRVTFAQHFDRPTPLNGDEGLRNWIQMFGRQLFTGVPEESRAHLITKIENKLKGSLYKEDNWIADYKRIRVIGRKE</sequence>
<dbReference type="EMBL" id="SWBM01000005">
    <property type="protein sequence ID" value="TKC15307.1"/>
    <property type="molecule type" value="Genomic_DNA"/>
</dbReference>
<dbReference type="AlphaFoldDB" id="A0A4U1D297"/>
<reference evidence="2 3" key="1">
    <citation type="journal article" date="2011" name="J. Microbiol.">
        <title>Bacillus kyonggiensis sp. nov., isolated from soil of a lettuce field.</title>
        <authorList>
            <person name="Dong K."/>
            <person name="Lee S."/>
        </authorList>
    </citation>
    <scope>NUCLEOTIDE SEQUENCE [LARGE SCALE GENOMIC DNA]</scope>
    <source>
        <strain evidence="2 3">NB22</strain>
    </source>
</reference>
<comment type="caution">
    <text evidence="2">The sequence shown here is derived from an EMBL/GenBank/DDBJ whole genome shotgun (WGS) entry which is preliminary data.</text>
</comment>
<feature type="domain" description="Methyltransferase type 11" evidence="1">
    <location>
        <begin position="42"/>
        <end position="131"/>
    </location>
</feature>
<keyword evidence="3" id="KW-1185">Reference proteome</keyword>
<dbReference type="OrthoDB" id="9760689at2"/>
<evidence type="ECO:0000313" key="2">
    <source>
        <dbReference type="EMBL" id="TKC15307.1"/>
    </source>
</evidence>
<gene>
    <name evidence="2" type="ORF">FA727_17915</name>
</gene>
<dbReference type="Pfam" id="PF08241">
    <property type="entry name" value="Methyltransf_11"/>
    <property type="match status" value="1"/>
</dbReference>
<name>A0A4U1D297_9BACI</name>
<dbReference type="PANTHER" id="PTHR43861:SF1">
    <property type="entry name" value="TRANS-ACONITATE 2-METHYLTRANSFERASE"/>
    <property type="match status" value="1"/>
</dbReference>
<dbReference type="CDD" id="cd02440">
    <property type="entry name" value="AdoMet_MTases"/>
    <property type="match status" value="1"/>
</dbReference>
<keyword evidence="2" id="KW-0489">Methyltransferase</keyword>
<dbReference type="SUPFAM" id="SSF53335">
    <property type="entry name" value="S-adenosyl-L-methionine-dependent methyltransferases"/>
    <property type="match status" value="1"/>
</dbReference>
<dbReference type="GO" id="GO:0032259">
    <property type="term" value="P:methylation"/>
    <property type="evidence" value="ECO:0007669"/>
    <property type="project" value="UniProtKB-KW"/>
</dbReference>
<dbReference type="InterPro" id="IPR029063">
    <property type="entry name" value="SAM-dependent_MTases_sf"/>
</dbReference>
<dbReference type="GO" id="GO:0008757">
    <property type="term" value="F:S-adenosylmethionine-dependent methyltransferase activity"/>
    <property type="evidence" value="ECO:0007669"/>
    <property type="project" value="InterPro"/>
</dbReference>
<dbReference type="PANTHER" id="PTHR43861">
    <property type="entry name" value="TRANS-ACONITATE 2-METHYLTRANSFERASE-RELATED"/>
    <property type="match status" value="1"/>
</dbReference>
<accession>A0A4U1D297</accession>
<protein>
    <submittedName>
        <fullName evidence="2">Methyltransferase domain-containing protein</fullName>
    </submittedName>
</protein>